<comment type="catalytic activity">
    <reaction evidence="17">
        <text>a ubiquinone + NADH + 5 H(+)(in) = a ubiquinol + NAD(+) + 4 H(+)(out)</text>
        <dbReference type="Rhea" id="RHEA:29091"/>
        <dbReference type="Rhea" id="RHEA-COMP:9565"/>
        <dbReference type="Rhea" id="RHEA-COMP:9566"/>
        <dbReference type="ChEBI" id="CHEBI:15378"/>
        <dbReference type="ChEBI" id="CHEBI:16389"/>
        <dbReference type="ChEBI" id="CHEBI:17976"/>
        <dbReference type="ChEBI" id="CHEBI:57540"/>
        <dbReference type="ChEBI" id="CHEBI:57945"/>
        <dbReference type="EC" id="7.1.1.2"/>
    </reaction>
</comment>
<evidence type="ECO:0000256" key="1">
    <source>
        <dbReference type="ARBA" id="ARBA00004448"/>
    </source>
</evidence>
<feature type="transmembrane region" description="Helical" evidence="18">
    <location>
        <begin position="236"/>
        <end position="258"/>
    </location>
</feature>
<keyword evidence="11 18" id="KW-1133">Transmembrane helix</keyword>
<accession>A0A8E7IUQ5</accession>
<evidence type="ECO:0000256" key="11">
    <source>
        <dbReference type="ARBA" id="ARBA00022989"/>
    </source>
</evidence>
<evidence type="ECO:0000256" key="13">
    <source>
        <dbReference type="ARBA" id="ARBA00023075"/>
    </source>
</evidence>
<evidence type="ECO:0000313" key="20">
    <source>
        <dbReference type="EMBL" id="QVX31157.1"/>
    </source>
</evidence>
<feature type="transmembrane region" description="Helical" evidence="18">
    <location>
        <begin position="270"/>
        <end position="292"/>
    </location>
</feature>
<sequence>MTFLPYITLFSLTLVFGTLLSLSGNQWIFIWMGLELNLMSFIPLLTFSSFNQESEAAMKYFLAQALGSGLILLSGLMIQSLPHMTFSHSIINTLLFLGLLIKLGLPPCHFWFPSVMSKISWPICILLSTWQKLIPILIIFYTSISSMNPFITWIILAASLIGGLGGMNQTQLRPLLAYSSIGHMSWMLAASVFSYSISIIYFLCYILISTPIMLMFMKFSSSLTSSMSSISTSNFIILPSIFMLLLSLAGIPPFIGFFPKWMVIQSISMFSPMLLIIILLGSVINLFYYLNLTFISWLKPMSPPFLGNNPKYGSMSFLSLVAISTLGLGPLVFTII</sequence>
<reference evidence="20" key="1">
    <citation type="journal article" date="2021" name="Sci. Rep.">
        <title>Morphological convergence and adaptation in cave and pelagic scale worms (Polynoidae, Annelida).</title>
        <authorList>
            <person name="Gonzalez B.C."/>
            <person name="Martinez A."/>
            <person name="Worsaae K."/>
            <person name="Osborn K.J."/>
        </authorList>
    </citation>
    <scope>NUCLEOTIDE SEQUENCE</scope>
</reference>
<evidence type="ECO:0000256" key="8">
    <source>
        <dbReference type="ARBA" id="ARBA00022792"/>
    </source>
</evidence>
<gene>
    <name evidence="20" type="primary">ND2</name>
</gene>
<feature type="transmembrane region" description="Helical" evidence="18">
    <location>
        <begin position="312"/>
        <end position="333"/>
    </location>
</feature>
<comment type="subcellular location">
    <subcellularLocation>
        <location evidence="1">Mitochondrion inner membrane</location>
        <topology evidence="1">Multi-pass membrane protein</topology>
    </subcellularLocation>
</comment>
<keyword evidence="7 18" id="KW-0812">Transmembrane</keyword>
<keyword evidence="9" id="KW-1278">Translocase</keyword>
<dbReference type="PANTHER" id="PTHR46552">
    <property type="entry name" value="NADH-UBIQUINONE OXIDOREDUCTASE CHAIN 2"/>
    <property type="match status" value="1"/>
</dbReference>
<proteinExistence type="inferred from homology"/>
<feature type="transmembrane region" description="Helical" evidence="18">
    <location>
        <begin position="188"/>
        <end position="216"/>
    </location>
</feature>
<evidence type="ECO:0000259" key="19">
    <source>
        <dbReference type="Pfam" id="PF00361"/>
    </source>
</evidence>
<evidence type="ECO:0000256" key="2">
    <source>
        <dbReference type="ARBA" id="ARBA00007012"/>
    </source>
</evidence>
<feature type="transmembrane region" description="Helical" evidence="18">
    <location>
        <begin position="119"/>
        <end position="144"/>
    </location>
</feature>
<dbReference type="EMBL" id="MW794259">
    <property type="protein sequence ID" value="QVX31157.1"/>
    <property type="molecule type" value="Genomic_DNA"/>
</dbReference>
<keyword evidence="10" id="KW-0249">Electron transport</keyword>
<dbReference type="AlphaFoldDB" id="A0A8E7IUQ5"/>
<keyword evidence="8" id="KW-0999">Mitochondrion inner membrane</keyword>
<evidence type="ECO:0000256" key="9">
    <source>
        <dbReference type="ARBA" id="ARBA00022967"/>
    </source>
</evidence>
<dbReference type="GO" id="GO:0006120">
    <property type="term" value="P:mitochondrial electron transport, NADH to ubiquinone"/>
    <property type="evidence" value="ECO:0007669"/>
    <property type="project" value="TreeGrafter"/>
</dbReference>
<dbReference type="EC" id="7.1.1.2" evidence="3"/>
<feature type="transmembrane region" description="Helical" evidence="18">
    <location>
        <begin position="150"/>
        <end position="167"/>
    </location>
</feature>
<evidence type="ECO:0000256" key="16">
    <source>
        <dbReference type="ARBA" id="ARBA00031028"/>
    </source>
</evidence>
<keyword evidence="5" id="KW-0813">Transport</keyword>
<dbReference type="GO" id="GO:0008137">
    <property type="term" value="F:NADH dehydrogenase (ubiquinone) activity"/>
    <property type="evidence" value="ECO:0007669"/>
    <property type="project" value="UniProtKB-EC"/>
</dbReference>
<evidence type="ECO:0000256" key="3">
    <source>
        <dbReference type="ARBA" id="ARBA00012944"/>
    </source>
</evidence>
<dbReference type="Pfam" id="PF00361">
    <property type="entry name" value="Proton_antipo_M"/>
    <property type="match status" value="1"/>
</dbReference>
<keyword evidence="13" id="KW-0830">Ubiquinone</keyword>
<evidence type="ECO:0000256" key="4">
    <source>
        <dbReference type="ARBA" id="ARBA00021008"/>
    </source>
</evidence>
<organism evidence="20">
    <name type="scientific">Drieschia cf. elegans BG-2021</name>
    <dbReference type="NCBI Taxonomy" id="2839741"/>
    <lineage>
        <taxon>Eukaryota</taxon>
        <taxon>Metazoa</taxon>
        <taxon>Spiralia</taxon>
        <taxon>Lophotrochozoa</taxon>
        <taxon>Annelida</taxon>
        <taxon>Polychaeta</taxon>
        <taxon>Errantia</taxon>
        <taxon>Phyllodocida</taxon>
        <taxon>Polynoidae</taxon>
        <taxon>Drieschia</taxon>
    </lineage>
</organism>
<geneLocation type="mitochondrion" evidence="20"/>
<keyword evidence="6" id="KW-0679">Respiratory chain</keyword>
<evidence type="ECO:0000256" key="14">
    <source>
        <dbReference type="ARBA" id="ARBA00023128"/>
    </source>
</evidence>
<evidence type="ECO:0000256" key="6">
    <source>
        <dbReference type="ARBA" id="ARBA00022660"/>
    </source>
</evidence>
<dbReference type="GO" id="GO:0005743">
    <property type="term" value="C:mitochondrial inner membrane"/>
    <property type="evidence" value="ECO:0007669"/>
    <property type="project" value="UniProtKB-SubCell"/>
</dbReference>
<evidence type="ECO:0000256" key="5">
    <source>
        <dbReference type="ARBA" id="ARBA00022448"/>
    </source>
</evidence>
<dbReference type="PANTHER" id="PTHR46552:SF1">
    <property type="entry name" value="NADH-UBIQUINONE OXIDOREDUCTASE CHAIN 2"/>
    <property type="match status" value="1"/>
</dbReference>
<evidence type="ECO:0000256" key="15">
    <source>
        <dbReference type="ARBA" id="ARBA00023136"/>
    </source>
</evidence>
<evidence type="ECO:0000256" key="7">
    <source>
        <dbReference type="ARBA" id="ARBA00022692"/>
    </source>
</evidence>
<evidence type="ECO:0000256" key="10">
    <source>
        <dbReference type="ARBA" id="ARBA00022982"/>
    </source>
</evidence>
<dbReference type="InterPro" id="IPR001750">
    <property type="entry name" value="ND/Mrp_TM"/>
</dbReference>
<feature type="transmembrane region" description="Helical" evidence="18">
    <location>
        <begin position="27"/>
        <end position="48"/>
    </location>
</feature>
<dbReference type="InterPro" id="IPR050175">
    <property type="entry name" value="Complex_I_Subunit_2"/>
</dbReference>
<feature type="transmembrane region" description="Helical" evidence="18">
    <location>
        <begin position="90"/>
        <end position="112"/>
    </location>
</feature>
<feature type="domain" description="NADH:quinone oxidoreductase/Mrp antiporter transmembrane" evidence="19">
    <location>
        <begin position="25"/>
        <end position="284"/>
    </location>
</feature>
<comment type="similarity">
    <text evidence="2">Belongs to the complex I subunit 2 family.</text>
</comment>
<feature type="transmembrane region" description="Helical" evidence="18">
    <location>
        <begin position="60"/>
        <end position="78"/>
    </location>
</feature>
<evidence type="ECO:0000256" key="18">
    <source>
        <dbReference type="SAM" id="Phobius"/>
    </source>
</evidence>
<protein>
    <recommendedName>
        <fullName evidence="4">NADH-ubiquinone oxidoreductase chain 2</fullName>
        <ecNumber evidence="3">7.1.1.2</ecNumber>
    </recommendedName>
    <alternativeName>
        <fullName evidence="16">NADH dehydrogenase subunit 2</fullName>
    </alternativeName>
</protein>
<keyword evidence="14 20" id="KW-0496">Mitochondrion</keyword>
<name>A0A8E7IUQ5_9ANNE</name>
<keyword evidence="12" id="KW-0520">NAD</keyword>
<evidence type="ECO:0000256" key="17">
    <source>
        <dbReference type="ARBA" id="ARBA00049551"/>
    </source>
</evidence>
<keyword evidence="15 18" id="KW-0472">Membrane</keyword>
<evidence type="ECO:0000256" key="12">
    <source>
        <dbReference type="ARBA" id="ARBA00023027"/>
    </source>
</evidence>